<evidence type="ECO:0000313" key="1">
    <source>
        <dbReference type="EMBL" id="MDI1488674.1"/>
    </source>
</evidence>
<accession>A0AA43QNM2</accession>
<protein>
    <submittedName>
        <fullName evidence="1">Uncharacterized protein</fullName>
    </submittedName>
</protein>
<organism evidence="1 2">
    <name type="scientific">Ramalina farinacea</name>
    <dbReference type="NCBI Taxonomy" id="258253"/>
    <lineage>
        <taxon>Eukaryota</taxon>
        <taxon>Fungi</taxon>
        <taxon>Dikarya</taxon>
        <taxon>Ascomycota</taxon>
        <taxon>Pezizomycotina</taxon>
        <taxon>Lecanoromycetes</taxon>
        <taxon>OSLEUM clade</taxon>
        <taxon>Lecanoromycetidae</taxon>
        <taxon>Lecanorales</taxon>
        <taxon>Lecanorineae</taxon>
        <taxon>Ramalinaceae</taxon>
        <taxon>Ramalina</taxon>
    </lineage>
</organism>
<comment type="caution">
    <text evidence="1">The sequence shown here is derived from an EMBL/GenBank/DDBJ whole genome shotgun (WGS) entry which is preliminary data.</text>
</comment>
<sequence length="176" mass="20009">MAEETIPNESRFDLIWFMVLPGKTEDDAANWLKFAVLEYKNTRMIDPGAFRKAIYRESTGTSKSGTSRRAGVLKNETLIDDKSALWLTKQMTKYAKTLQVPYQIAFDFGTMLTMEYGNDLAAGPDVDPKNVQIAHMSREDEVPGTEMTVRAFLHGFLDKALRGTMEQHRIEAPWKP</sequence>
<reference evidence="1" key="1">
    <citation type="journal article" date="2023" name="Genome Biol. Evol.">
        <title>First Whole Genome Sequence and Flow Cytometry Genome Size Data for the Lichen-Forming Fungus Ramalina farinacea (Ascomycota).</title>
        <authorList>
            <person name="Llewellyn T."/>
            <person name="Mian S."/>
            <person name="Hill R."/>
            <person name="Leitch I.J."/>
            <person name="Gaya E."/>
        </authorList>
    </citation>
    <scope>NUCLEOTIDE SEQUENCE</scope>
    <source>
        <strain evidence="1">LIQ254RAFAR</strain>
    </source>
</reference>
<gene>
    <name evidence="1" type="ORF">OHK93_007950</name>
</gene>
<name>A0AA43QNM2_9LECA</name>
<dbReference type="Proteomes" id="UP001161017">
    <property type="component" value="Unassembled WGS sequence"/>
</dbReference>
<dbReference type="EMBL" id="JAPUFD010000008">
    <property type="protein sequence ID" value="MDI1488674.1"/>
    <property type="molecule type" value="Genomic_DNA"/>
</dbReference>
<proteinExistence type="predicted"/>
<dbReference type="AlphaFoldDB" id="A0AA43QNM2"/>
<evidence type="ECO:0000313" key="2">
    <source>
        <dbReference type="Proteomes" id="UP001161017"/>
    </source>
</evidence>
<keyword evidence="2" id="KW-1185">Reference proteome</keyword>